<reference evidence="8 9" key="1">
    <citation type="journal article" date="2013" name="Genome Biol.">
        <title>Comparative genomics of the core and accessory genomes of 48 Sinorhizobium strains comprising five genospecies.</title>
        <authorList>
            <person name="Sugawara M."/>
            <person name="Epstein B."/>
            <person name="Badgley B.D."/>
            <person name="Unno T."/>
            <person name="Xu L."/>
            <person name="Reese J."/>
            <person name="Gyaneshwar P."/>
            <person name="Denny R."/>
            <person name="Mudge J."/>
            <person name="Bharti A.K."/>
            <person name="Farmer A.D."/>
            <person name="May G.D."/>
            <person name="Woodward J.E."/>
            <person name="Medigue C."/>
            <person name="Vallenet D."/>
            <person name="Lajus A."/>
            <person name="Rouy Z."/>
            <person name="Martinez-Vaz B."/>
            <person name="Tiffin P."/>
            <person name="Young N.D."/>
            <person name="Sadowsky M.J."/>
        </authorList>
    </citation>
    <scope>NUCLEOTIDE SEQUENCE [LARGE SCALE GENOMIC DNA]</scope>
    <source>
        <strain evidence="8 9">N6B1</strain>
    </source>
</reference>
<feature type="domain" description="UvrD-like helicase ATP-binding" evidence="7">
    <location>
        <begin position="219"/>
        <end position="566"/>
    </location>
</feature>
<evidence type="ECO:0000256" key="2">
    <source>
        <dbReference type="ARBA" id="ARBA00022801"/>
    </source>
</evidence>
<dbReference type="Pfam" id="PF00580">
    <property type="entry name" value="UvrD-helicase"/>
    <property type="match status" value="2"/>
</dbReference>
<comment type="caution">
    <text evidence="8">The sequence shown here is derived from an EMBL/GenBank/DDBJ whole genome shotgun (WGS) entry which is preliminary data.</text>
</comment>
<evidence type="ECO:0000313" key="9">
    <source>
        <dbReference type="Proteomes" id="UP000429484"/>
    </source>
</evidence>
<dbReference type="PROSITE" id="PS51198">
    <property type="entry name" value="UVRD_HELICASE_ATP_BIND"/>
    <property type="match status" value="1"/>
</dbReference>
<dbReference type="GO" id="GO:0005524">
    <property type="term" value="F:ATP binding"/>
    <property type="evidence" value="ECO:0007669"/>
    <property type="project" value="UniProtKB-UniRule"/>
</dbReference>
<evidence type="ECO:0000256" key="1">
    <source>
        <dbReference type="ARBA" id="ARBA00022741"/>
    </source>
</evidence>
<keyword evidence="1 6" id="KW-0547">Nucleotide-binding</keyword>
<gene>
    <name evidence="8" type="ORF">GHK53_03920</name>
</gene>
<dbReference type="EMBL" id="WISR01000044">
    <property type="protein sequence ID" value="MQW32015.1"/>
    <property type="molecule type" value="Genomic_DNA"/>
</dbReference>
<dbReference type="InterPro" id="IPR027417">
    <property type="entry name" value="P-loop_NTPase"/>
</dbReference>
<sequence>MWSCRVKPLESKTYSPPRLMKIYRDNQLDRGVIADLVRAMVRSRRGVSRYSVCEWISGFLPKEGLAAGRPVIESVIDILCDAGDIGTGLVHGEVVLVAVPVRRIALPDGRVIGLGDHGRTIDRGPDELFPTVSGQATATLVDLLGTRRTAAQAHASRFYTANGRFPPADGIPAETAVILSLCGSLDLRSGSWSIGEENAAFLRDWFGVPTSNEADKDTAPDPEQQLVIAADGGERIVVEAGPGAGKTNTATERVVSLVDEGLAPSRIVLLSFTRIAVAELRERIRDRLAPTPGIAMVQIHTFDSYAARIVLAAGAQTAGSHEATIQAATRLLRTRDPLVVNMVDPLEHVIIDEAQDLVGYRMAFCEALITAVHRTCGITVFGDFAQAIYGYQSPGSENDTFLDLVQRLPQFRPMRLTRDHRARTDSLRSLFRSARDFLRDNEPATRENYFELRDLIEASSSETGVRDYTGHPSTTRGFILTRYRSSLLEVAEAMRMKGRQFRIRLNDRPLRIEPWLGACLGGLDPDTRVTREAFGQLYDGFRTSISRTADECWEILRELDGAGRSEITVGRVAEELEYPPSDLVSDHEGTSGPLLSTIHAVKGRQSDRVLMLLNAERRKEGVNWSEEARTLYVAATRTSDELRTGWAPAGNFYTAGTPERHWRARRDYREIEIGLEGDLIEWTQFINFGRVASPQDVIDSIWRAASDGSAVDAVPFGADQLLVQMPRGGKPIGILGQQFTDVLRGIINDPEGTELPALSGISVTGATTVVVAGTAASSPSLALMPLLGGFARIPE</sequence>
<keyword evidence="3 6" id="KW-0347">Helicase</keyword>
<dbReference type="InterPro" id="IPR014016">
    <property type="entry name" value="UvrD-like_ATP-bd"/>
</dbReference>
<organism evidence="8 9">
    <name type="scientific">Rhizobium meliloti</name>
    <name type="common">Ensifer meliloti</name>
    <name type="synonym">Sinorhizobium meliloti</name>
    <dbReference type="NCBI Taxonomy" id="382"/>
    <lineage>
        <taxon>Bacteria</taxon>
        <taxon>Pseudomonadati</taxon>
        <taxon>Pseudomonadota</taxon>
        <taxon>Alphaproteobacteria</taxon>
        <taxon>Hyphomicrobiales</taxon>
        <taxon>Rhizobiaceae</taxon>
        <taxon>Sinorhizobium/Ensifer group</taxon>
        <taxon>Sinorhizobium</taxon>
    </lineage>
</organism>
<dbReference type="GO" id="GO:0043138">
    <property type="term" value="F:3'-5' DNA helicase activity"/>
    <property type="evidence" value="ECO:0007669"/>
    <property type="project" value="TreeGrafter"/>
</dbReference>
<dbReference type="InterPro" id="IPR000212">
    <property type="entry name" value="DNA_helicase_UvrD/REP"/>
</dbReference>
<protein>
    <recommendedName>
        <fullName evidence="5">DNA 3'-5' helicase II</fullName>
    </recommendedName>
</protein>
<name>A0AAW9TLZ3_RHIML</name>
<dbReference type="GO" id="GO:0000725">
    <property type="term" value="P:recombinational repair"/>
    <property type="evidence" value="ECO:0007669"/>
    <property type="project" value="TreeGrafter"/>
</dbReference>
<keyword evidence="2 6" id="KW-0378">Hydrolase</keyword>
<dbReference type="Gene3D" id="3.40.50.300">
    <property type="entry name" value="P-loop containing nucleotide triphosphate hydrolases"/>
    <property type="match status" value="2"/>
</dbReference>
<dbReference type="GO" id="GO:0016787">
    <property type="term" value="F:hydrolase activity"/>
    <property type="evidence" value="ECO:0007669"/>
    <property type="project" value="UniProtKB-UniRule"/>
</dbReference>
<dbReference type="GO" id="GO:0003677">
    <property type="term" value="F:DNA binding"/>
    <property type="evidence" value="ECO:0007669"/>
    <property type="project" value="InterPro"/>
</dbReference>
<dbReference type="AlphaFoldDB" id="A0AAW9TLZ3"/>
<dbReference type="CDD" id="cd17932">
    <property type="entry name" value="DEXQc_UvrD"/>
    <property type="match status" value="1"/>
</dbReference>
<evidence type="ECO:0000256" key="4">
    <source>
        <dbReference type="ARBA" id="ARBA00022840"/>
    </source>
</evidence>
<evidence type="ECO:0000259" key="7">
    <source>
        <dbReference type="PROSITE" id="PS51198"/>
    </source>
</evidence>
<dbReference type="Proteomes" id="UP000429484">
    <property type="component" value="Unassembled WGS sequence"/>
</dbReference>
<dbReference type="SUPFAM" id="SSF52540">
    <property type="entry name" value="P-loop containing nucleoside triphosphate hydrolases"/>
    <property type="match status" value="1"/>
</dbReference>
<dbReference type="PANTHER" id="PTHR11070:SF2">
    <property type="entry name" value="ATP-DEPENDENT DNA HELICASE SRS2"/>
    <property type="match status" value="1"/>
</dbReference>
<evidence type="ECO:0000256" key="6">
    <source>
        <dbReference type="PROSITE-ProRule" id="PRU00560"/>
    </source>
</evidence>
<evidence type="ECO:0000256" key="3">
    <source>
        <dbReference type="ARBA" id="ARBA00022806"/>
    </source>
</evidence>
<evidence type="ECO:0000313" key="8">
    <source>
        <dbReference type="EMBL" id="MQW32015.1"/>
    </source>
</evidence>
<dbReference type="PANTHER" id="PTHR11070">
    <property type="entry name" value="UVRD / RECB / PCRA DNA HELICASE FAMILY MEMBER"/>
    <property type="match status" value="1"/>
</dbReference>
<proteinExistence type="predicted"/>
<accession>A0AAW9TLZ3</accession>
<keyword evidence="4 6" id="KW-0067">ATP-binding</keyword>
<feature type="binding site" evidence="6">
    <location>
        <begin position="240"/>
        <end position="247"/>
    </location>
    <ligand>
        <name>ATP</name>
        <dbReference type="ChEBI" id="CHEBI:30616"/>
    </ligand>
</feature>
<evidence type="ECO:0000256" key="5">
    <source>
        <dbReference type="ARBA" id="ARBA00034923"/>
    </source>
</evidence>